<evidence type="ECO:0000313" key="4">
    <source>
        <dbReference type="EMBL" id="VWB64555.1"/>
    </source>
</evidence>
<dbReference type="InterPro" id="IPR050832">
    <property type="entry name" value="Bact_Acetyltransf"/>
</dbReference>
<gene>
    <name evidence="4" type="ORF">BPA30113_02878</name>
</gene>
<organism evidence="4 5">
    <name type="scientific">Burkholderia paludis</name>
    <dbReference type="NCBI Taxonomy" id="1506587"/>
    <lineage>
        <taxon>Bacteria</taxon>
        <taxon>Pseudomonadati</taxon>
        <taxon>Pseudomonadota</taxon>
        <taxon>Betaproteobacteria</taxon>
        <taxon>Burkholderiales</taxon>
        <taxon>Burkholderiaceae</taxon>
        <taxon>Burkholderia</taxon>
        <taxon>Burkholderia cepacia complex</taxon>
    </lineage>
</organism>
<proteinExistence type="predicted"/>
<sequence>MLTVRVMTIEDYDAVLDLMRQTPGVTVRDADSREATGRYLERNPGLSFVAVLDGAIVGCVMAGHDGRRGYLQHLVVLPAHRRKGIANQLVEHCLVGLEALGIVKSHVDVLKTNDIAHAYWSGRGWGKRTDIDRYSFIRSGGSNA</sequence>
<protein>
    <submittedName>
        <fullName evidence="4">Putative acetyltransferase</fullName>
    </submittedName>
</protein>
<dbReference type="CDD" id="cd04301">
    <property type="entry name" value="NAT_SF"/>
    <property type="match status" value="1"/>
</dbReference>
<dbReference type="GO" id="GO:0016747">
    <property type="term" value="F:acyltransferase activity, transferring groups other than amino-acyl groups"/>
    <property type="evidence" value="ECO:0007669"/>
    <property type="project" value="InterPro"/>
</dbReference>
<keyword evidence="2" id="KW-0012">Acyltransferase</keyword>
<dbReference type="Pfam" id="PF00583">
    <property type="entry name" value="Acetyltransf_1"/>
    <property type="match status" value="1"/>
</dbReference>
<accession>A0A6J5DJ82</accession>
<name>A0A6J5DJ82_9BURK</name>
<dbReference type="Proteomes" id="UP000494330">
    <property type="component" value="Unassembled WGS sequence"/>
</dbReference>
<reference evidence="4 5" key="1">
    <citation type="submission" date="2019-09" db="EMBL/GenBank/DDBJ databases">
        <authorList>
            <person name="Depoorter E."/>
        </authorList>
    </citation>
    <scope>NUCLEOTIDE SEQUENCE [LARGE SCALE GENOMIC DNA]</scope>
    <source>
        <strain evidence="4">LMG 30113</strain>
    </source>
</reference>
<dbReference type="InterPro" id="IPR016181">
    <property type="entry name" value="Acyl_CoA_acyltransferase"/>
</dbReference>
<dbReference type="InterPro" id="IPR000182">
    <property type="entry name" value="GNAT_dom"/>
</dbReference>
<feature type="domain" description="N-acetyltransferase" evidence="3">
    <location>
        <begin position="2"/>
        <end position="144"/>
    </location>
</feature>
<keyword evidence="1 4" id="KW-0808">Transferase</keyword>
<evidence type="ECO:0000313" key="5">
    <source>
        <dbReference type="Proteomes" id="UP000494330"/>
    </source>
</evidence>
<dbReference type="AlphaFoldDB" id="A0A6J5DJ82"/>
<dbReference type="PANTHER" id="PTHR43877">
    <property type="entry name" value="AMINOALKYLPHOSPHONATE N-ACETYLTRANSFERASE-RELATED-RELATED"/>
    <property type="match status" value="1"/>
</dbReference>
<dbReference type="SUPFAM" id="SSF55729">
    <property type="entry name" value="Acyl-CoA N-acyltransferases (Nat)"/>
    <property type="match status" value="1"/>
</dbReference>
<evidence type="ECO:0000259" key="3">
    <source>
        <dbReference type="PROSITE" id="PS51186"/>
    </source>
</evidence>
<dbReference type="Gene3D" id="3.40.630.30">
    <property type="match status" value="1"/>
</dbReference>
<dbReference type="PROSITE" id="PS51186">
    <property type="entry name" value="GNAT"/>
    <property type="match status" value="1"/>
</dbReference>
<evidence type="ECO:0000256" key="1">
    <source>
        <dbReference type="ARBA" id="ARBA00022679"/>
    </source>
</evidence>
<dbReference type="EMBL" id="CABVQD010000008">
    <property type="protein sequence ID" value="VWB64555.1"/>
    <property type="molecule type" value="Genomic_DNA"/>
</dbReference>
<evidence type="ECO:0000256" key="2">
    <source>
        <dbReference type="ARBA" id="ARBA00023315"/>
    </source>
</evidence>
<keyword evidence="5" id="KW-1185">Reference proteome</keyword>